<feature type="compositionally biased region" description="Basic and acidic residues" evidence="2">
    <location>
        <begin position="60"/>
        <end position="83"/>
    </location>
</feature>
<feature type="compositionally biased region" description="Basic residues" evidence="2">
    <location>
        <begin position="18"/>
        <end position="32"/>
    </location>
</feature>
<keyword evidence="1" id="KW-0694">RNA-binding</keyword>
<dbReference type="InterPro" id="IPR036612">
    <property type="entry name" value="KH_dom_type_1_sf"/>
</dbReference>
<evidence type="ECO:0000256" key="1">
    <source>
        <dbReference type="PROSITE-ProRule" id="PRU00117"/>
    </source>
</evidence>
<dbReference type="GO" id="GO:0003723">
    <property type="term" value="F:RNA binding"/>
    <property type="evidence" value="ECO:0007669"/>
    <property type="project" value="UniProtKB-UniRule"/>
</dbReference>
<feature type="region of interest" description="Disordered" evidence="2">
    <location>
        <begin position="1"/>
        <end position="87"/>
    </location>
</feature>
<dbReference type="GO" id="GO:0010468">
    <property type="term" value="P:regulation of gene expression"/>
    <property type="evidence" value="ECO:0007669"/>
    <property type="project" value="UniProtKB-ARBA"/>
</dbReference>
<dbReference type="SUPFAM" id="SSF54791">
    <property type="entry name" value="Eukaryotic type KH-domain (KH-domain type I)"/>
    <property type="match status" value="1"/>
</dbReference>
<feature type="domain" description="K Homology" evidence="3">
    <location>
        <begin position="82"/>
        <end position="152"/>
    </location>
</feature>
<dbReference type="Gene3D" id="3.30.1370.10">
    <property type="entry name" value="K Homology domain, type 1"/>
    <property type="match status" value="1"/>
</dbReference>
<dbReference type="CDD" id="cd00105">
    <property type="entry name" value="KH-I"/>
    <property type="match status" value="1"/>
</dbReference>
<dbReference type="InterPro" id="IPR004088">
    <property type="entry name" value="KH_dom_type_1"/>
</dbReference>
<name>A0A336LSF2_CULSO</name>
<dbReference type="VEuPathDB" id="VectorBase:CSON002993"/>
<dbReference type="EMBL" id="UFQT01000150">
    <property type="protein sequence ID" value="SSX20914.1"/>
    <property type="molecule type" value="Genomic_DNA"/>
</dbReference>
<proteinExistence type="predicted"/>
<protein>
    <submittedName>
        <fullName evidence="4">CSON002993 protein</fullName>
    </submittedName>
</protein>
<organism evidence="4">
    <name type="scientific">Culicoides sonorensis</name>
    <name type="common">Biting midge</name>
    <dbReference type="NCBI Taxonomy" id="179676"/>
    <lineage>
        <taxon>Eukaryota</taxon>
        <taxon>Metazoa</taxon>
        <taxon>Ecdysozoa</taxon>
        <taxon>Arthropoda</taxon>
        <taxon>Hexapoda</taxon>
        <taxon>Insecta</taxon>
        <taxon>Pterygota</taxon>
        <taxon>Neoptera</taxon>
        <taxon>Endopterygota</taxon>
        <taxon>Diptera</taxon>
        <taxon>Nematocera</taxon>
        <taxon>Chironomoidea</taxon>
        <taxon>Ceratopogonidae</taxon>
        <taxon>Ceratopogoninae</taxon>
        <taxon>Culicoides</taxon>
        <taxon>Monoculicoides</taxon>
    </lineage>
</organism>
<accession>A0A336LSF2</accession>
<gene>
    <name evidence="4" type="primary">CSON002993</name>
</gene>
<feature type="region of interest" description="Disordered" evidence="2">
    <location>
        <begin position="158"/>
        <end position="183"/>
    </location>
</feature>
<evidence type="ECO:0000313" key="4">
    <source>
        <dbReference type="EMBL" id="SSX20914.1"/>
    </source>
</evidence>
<feature type="compositionally biased region" description="Basic and acidic residues" evidence="2">
    <location>
        <begin position="1"/>
        <end position="17"/>
    </location>
</feature>
<dbReference type="AlphaFoldDB" id="A0A336LSF2"/>
<evidence type="ECO:0000259" key="3">
    <source>
        <dbReference type="SMART" id="SM00322"/>
    </source>
</evidence>
<dbReference type="PROSITE" id="PS50084">
    <property type="entry name" value="KH_TYPE_1"/>
    <property type="match status" value="1"/>
</dbReference>
<dbReference type="SMART" id="SM00322">
    <property type="entry name" value="KH"/>
    <property type="match status" value="1"/>
</dbReference>
<dbReference type="InterPro" id="IPR004087">
    <property type="entry name" value="KH_dom"/>
</dbReference>
<sequence>MADSGMSDRERNGYDRRDRRRSPDRRDRRRSPDRRDRFRDRGRDRSRDRDFGGRRGGGGFDRDRRGGGRFGDRRPERRERSTDITENMEIESDKVKYVIGRGGTKIRDIQYSCRVSVQIDKSPNDSGYNNVTISGASHNIKRAKDAINEVVRRVLEFEDKDRDSRSRERERDRDRRRKYSDSD</sequence>
<dbReference type="Pfam" id="PF00013">
    <property type="entry name" value="KH_1"/>
    <property type="match status" value="1"/>
</dbReference>
<reference evidence="4" key="1">
    <citation type="submission" date="2018-07" db="EMBL/GenBank/DDBJ databases">
        <authorList>
            <person name="Quirk P.G."/>
            <person name="Krulwich T.A."/>
        </authorList>
    </citation>
    <scope>NUCLEOTIDE SEQUENCE</scope>
</reference>
<feature type="compositionally biased region" description="Basic and acidic residues" evidence="2">
    <location>
        <begin position="33"/>
        <end position="53"/>
    </location>
</feature>
<evidence type="ECO:0000256" key="2">
    <source>
        <dbReference type="SAM" id="MobiDB-lite"/>
    </source>
</evidence>